<dbReference type="AlphaFoldDB" id="F2CGR5"/>
<dbReference type="EMBL" id="AFBE01000011">
    <property type="protein sequence ID" value="EGF17940.1"/>
    <property type="molecule type" value="Genomic_DNA"/>
</dbReference>
<dbReference type="Proteomes" id="UP000004826">
    <property type="component" value="Unassembled WGS sequence"/>
</dbReference>
<proteinExistence type="predicted"/>
<sequence>MFYTKTINKDLLTLFRNPKTFLFHNNLPIRTAQLAVFLLERLKNLDFHQFDVFYVIMSHK</sequence>
<organism evidence="1 2">
    <name type="scientific">Streptococcus sanguinis SK408</name>
    <dbReference type="NCBI Taxonomy" id="888818"/>
    <lineage>
        <taxon>Bacteria</taxon>
        <taxon>Bacillati</taxon>
        <taxon>Bacillota</taxon>
        <taxon>Bacilli</taxon>
        <taxon>Lactobacillales</taxon>
        <taxon>Streptococcaceae</taxon>
        <taxon>Streptococcus</taxon>
    </lineage>
</organism>
<name>F2CGR5_STRSA</name>
<evidence type="ECO:0000313" key="2">
    <source>
        <dbReference type="Proteomes" id="UP000004826"/>
    </source>
</evidence>
<dbReference type="HOGENOM" id="CLU_2940007_0_0_9"/>
<comment type="caution">
    <text evidence="1">The sequence shown here is derived from an EMBL/GenBank/DDBJ whole genome shotgun (WGS) entry which is preliminary data.</text>
</comment>
<accession>F2CGR5</accession>
<evidence type="ECO:0000313" key="1">
    <source>
        <dbReference type="EMBL" id="EGF17940.1"/>
    </source>
</evidence>
<protein>
    <submittedName>
        <fullName evidence="1">Uncharacterized protein</fullName>
    </submittedName>
</protein>
<gene>
    <name evidence="1" type="ORF">HMPREF9391_2060</name>
</gene>
<reference evidence="1 2" key="1">
    <citation type="submission" date="2011-02" db="EMBL/GenBank/DDBJ databases">
        <authorList>
            <person name="Muzny D."/>
            <person name="Qin X."/>
            <person name="Deng J."/>
            <person name="Jiang H."/>
            <person name="Liu Y."/>
            <person name="Qu J."/>
            <person name="Song X.-Z."/>
            <person name="Zhang L."/>
            <person name="Thornton R."/>
            <person name="Coyle M."/>
            <person name="Francisco L."/>
            <person name="Jackson L."/>
            <person name="Javaid M."/>
            <person name="Korchina V."/>
            <person name="Kovar C."/>
            <person name="Mata R."/>
            <person name="Mathew T."/>
            <person name="Ngo R."/>
            <person name="Nguyen L."/>
            <person name="Nguyen N."/>
            <person name="Okwuonu G."/>
            <person name="Ongeri F."/>
            <person name="Pham C."/>
            <person name="Simmons D."/>
            <person name="Wilczek-Boney K."/>
            <person name="Hale W."/>
            <person name="Jakkamsetti A."/>
            <person name="Pham P."/>
            <person name="Ruth R."/>
            <person name="San Lucas F."/>
            <person name="Warren J."/>
            <person name="Zhang J."/>
            <person name="Zhao Z."/>
            <person name="Zhou C."/>
            <person name="Zhu D."/>
            <person name="Lee S."/>
            <person name="Bess C."/>
            <person name="Blankenburg K."/>
            <person name="Forbes L."/>
            <person name="Fu Q."/>
            <person name="Gubbala S."/>
            <person name="Hirani K."/>
            <person name="Jayaseelan J.C."/>
            <person name="Lara F."/>
            <person name="Munidasa M."/>
            <person name="Palculict T."/>
            <person name="Patil S."/>
            <person name="Pu L.-L."/>
            <person name="Saada N."/>
            <person name="Tang L."/>
            <person name="Weissenberger G."/>
            <person name="Zhu Y."/>
            <person name="Hemphill L."/>
            <person name="Shang Y."/>
            <person name="Youmans B."/>
            <person name="Ayvaz T."/>
            <person name="Ross M."/>
            <person name="Santibanez J."/>
            <person name="Aqrawi P."/>
            <person name="Gross S."/>
            <person name="Joshi V."/>
            <person name="Fowler G."/>
            <person name="Nazareth L."/>
            <person name="Reid J."/>
            <person name="Worley K."/>
            <person name="Petrosino J."/>
            <person name="Highlander S."/>
            <person name="Gibbs R."/>
        </authorList>
    </citation>
    <scope>NUCLEOTIDE SEQUENCE [LARGE SCALE GENOMIC DNA]</scope>
    <source>
        <strain evidence="1 2">SK408</strain>
    </source>
</reference>